<evidence type="ECO:0000256" key="1">
    <source>
        <dbReference type="ARBA" id="ARBA00004571"/>
    </source>
</evidence>
<dbReference type="EMBL" id="JAPAAF010000003">
    <property type="protein sequence ID" value="MCW0481764.1"/>
    <property type="molecule type" value="Genomic_DNA"/>
</dbReference>
<proteinExistence type="inferred from homology"/>
<sequence>MKMFNENPKRAEVLTFRRWGGRSYSLFQAIRKQVHIATLAIAYLYVALPNESFAQTERVEVNMEYDLDEIEVSAQRAPATYSQVARIVSVIEREQIESAPAGSIQDLLEYALGVDIRQRGTYGIQADVSVRGGSFDQTLILLNGINLSDPQTGHHNLNLPVNLKNIKRIEILNGPSARVYGPNAFSGAINIVTEAADANLFDLDVAFGEHQLRDVNVAANVQHGKLNSFVAFSNTSSDGYSANTDFETYNLFYQGNLKTGAGDLDFQIGHSNKAFGANSFYTPAYPNQFEETKTTFASVKMGTGKALHFTPALYWRRHQDRFELFRDEPASWYAGHNYHLTDVLGMNLNSWFNSALGKTAFGAEIRSENIWSNKLGELMTEPIAVPGEDGQEFTRSHSRTTVSYFAEHTFYINRFTASAGAMANWISDRNFEWNVYPGIDLSYQLNDQFKAYASINKSMRMPTYTDLYYSAPTNQGNPDLKPEHSTTLEGGARFKNPWLNAHALYYHRVGKGLIDWVRESEEYLWETRNLTKIVSDGAELSVDLDVTKAIGKKVFLRHLGANYSFNTQDKGSSNYLSNYALDNLKHKLVIHLDHAIWKNVFASWKFRFQDRNGSYERFENAQYVGEASYDPFWLTDLKVYYRSEAAQVYVTASNLFDQRYVDLGNVVQPGRWLSCGIKYRINFKK</sequence>
<keyword evidence="5" id="KW-0732">Signal</keyword>
<dbReference type="InterPro" id="IPR037066">
    <property type="entry name" value="Plug_dom_sf"/>
</dbReference>
<keyword evidence="7 10" id="KW-0472">Membrane</keyword>
<comment type="caution">
    <text evidence="14">The sequence shown here is derived from an EMBL/GenBank/DDBJ whole genome shotgun (WGS) entry which is preliminary data.</text>
</comment>
<dbReference type="InterPro" id="IPR000531">
    <property type="entry name" value="Beta-barrel_TonB"/>
</dbReference>
<dbReference type="PANTHER" id="PTHR30069">
    <property type="entry name" value="TONB-DEPENDENT OUTER MEMBRANE RECEPTOR"/>
    <property type="match status" value="1"/>
</dbReference>
<reference evidence="14" key="1">
    <citation type="submission" date="2022-10" db="EMBL/GenBank/DDBJ databases">
        <title>Gaoshiqiia sediminis gen. nov., sp. nov., isolated from coastal sediment.</title>
        <authorList>
            <person name="Yu W.X."/>
            <person name="Mu D.S."/>
            <person name="Du J.Z."/>
            <person name="Liang Y.Q."/>
        </authorList>
    </citation>
    <scope>NUCLEOTIDE SEQUENCE</scope>
    <source>
        <strain evidence="14">A06</strain>
    </source>
</reference>
<evidence type="ECO:0000256" key="2">
    <source>
        <dbReference type="ARBA" id="ARBA00022448"/>
    </source>
</evidence>
<dbReference type="AlphaFoldDB" id="A0AA41Y4I4"/>
<dbReference type="SUPFAM" id="SSF56935">
    <property type="entry name" value="Porins"/>
    <property type="match status" value="1"/>
</dbReference>
<feature type="domain" description="TonB-dependent receptor-like beta-barrel" evidence="12">
    <location>
        <begin position="334"/>
        <end position="655"/>
    </location>
</feature>
<dbReference type="Gene3D" id="2.170.130.10">
    <property type="entry name" value="TonB-dependent receptor, plug domain"/>
    <property type="match status" value="1"/>
</dbReference>
<evidence type="ECO:0000256" key="7">
    <source>
        <dbReference type="ARBA" id="ARBA00023136"/>
    </source>
</evidence>
<evidence type="ECO:0000256" key="9">
    <source>
        <dbReference type="ARBA" id="ARBA00023237"/>
    </source>
</evidence>
<name>A0AA41Y4I4_9BACT</name>
<evidence type="ECO:0000256" key="11">
    <source>
        <dbReference type="RuleBase" id="RU003357"/>
    </source>
</evidence>
<evidence type="ECO:0000313" key="14">
    <source>
        <dbReference type="EMBL" id="MCW0481764.1"/>
    </source>
</evidence>
<keyword evidence="9 10" id="KW-0998">Cell outer membrane</keyword>
<keyword evidence="2 10" id="KW-0813">Transport</keyword>
<dbReference type="InterPro" id="IPR036942">
    <property type="entry name" value="Beta-barrel_TonB_sf"/>
</dbReference>
<evidence type="ECO:0000256" key="8">
    <source>
        <dbReference type="ARBA" id="ARBA00023170"/>
    </source>
</evidence>
<dbReference type="GO" id="GO:0015344">
    <property type="term" value="F:siderophore uptake transmembrane transporter activity"/>
    <property type="evidence" value="ECO:0007669"/>
    <property type="project" value="TreeGrafter"/>
</dbReference>
<dbReference type="InterPro" id="IPR039426">
    <property type="entry name" value="TonB-dep_rcpt-like"/>
</dbReference>
<comment type="similarity">
    <text evidence="10 11">Belongs to the TonB-dependent receptor family.</text>
</comment>
<keyword evidence="6 11" id="KW-0798">TonB box</keyword>
<evidence type="ECO:0000259" key="13">
    <source>
        <dbReference type="Pfam" id="PF07715"/>
    </source>
</evidence>
<dbReference type="PANTHER" id="PTHR30069:SF29">
    <property type="entry name" value="HEMOGLOBIN AND HEMOGLOBIN-HAPTOGLOBIN-BINDING PROTEIN 1-RELATED"/>
    <property type="match status" value="1"/>
</dbReference>
<keyword evidence="3 10" id="KW-1134">Transmembrane beta strand</keyword>
<feature type="domain" description="TonB-dependent receptor plug" evidence="13">
    <location>
        <begin position="83"/>
        <end position="188"/>
    </location>
</feature>
<evidence type="ECO:0000259" key="12">
    <source>
        <dbReference type="Pfam" id="PF00593"/>
    </source>
</evidence>
<evidence type="ECO:0000256" key="5">
    <source>
        <dbReference type="ARBA" id="ARBA00022729"/>
    </source>
</evidence>
<accession>A0AA41Y4I4</accession>
<evidence type="ECO:0000313" key="15">
    <source>
        <dbReference type="Proteomes" id="UP001163821"/>
    </source>
</evidence>
<comment type="subcellular location">
    <subcellularLocation>
        <location evidence="1 10">Cell outer membrane</location>
        <topology evidence="1 10">Multi-pass membrane protein</topology>
    </subcellularLocation>
</comment>
<dbReference type="GO" id="GO:0044718">
    <property type="term" value="P:siderophore transmembrane transport"/>
    <property type="evidence" value="ECO:0007669"/>
    <property type="project" value="TreeGrafter"/>
</dbReference>
<evidence type="ECO:0000256" key="10">
    <source>
        <dbReference type="PROSITE-ProRule" id="PRU01360"/>
    </source>
</evidence>
<dbReference type="Pfam" id="PF00593">
    <property type="entry name" value="TonB_dep_Rec_b-barrel"/>
    <property type="match status" value="1"/>
</dbReference>
<evidence type="ECO:0000256" key="4">
    <source>
        <dbReference type="ARBA" id="ARBA00022692"/>
    </source>
</evidence>
<dbReference type="Pfam" id="PF07715">
    <property type="entry name" value="Plug"/>
    <property type="match status" value="1"/>
</dbReference>
<keyword evidence="15" id="KW-1185">Reference proteome</keyword>
<dbReference type="PROSITE" id="PS52016">
    <property type="entry name" value="TONB_DEPENDENT_REC_3"/>
    <property type="match status" value="1"/>
</dbReference>
<dbReference type="Proteomes" id="UP001163821">
    <property type="component" value="Unassembled WGS sequence"/>
</dbReference>
<dbReference type="GO" id="GO:0009279">
    <property type="term" value="C:cell outer membrane"/>
    <property type="evidence" value="ECO:0007669"/>
    <property type="project" value="UniProtKB-SubCell"/>
</dbReference>
<dbReference type="Gene3D" id="2.40.170.20">
    <property type="entry name" value="TonB-dependent receptor, beta-barrel domain"/>
    <property type="match status" value="1"/>
</dbReference>
<dbReference type="InterPro" id="IPR012910">
    <property type="entry name" value="Plug_dom"/>
</dbReference>
<organism evidence="14 15">
    <name type="scientific">Gaoshiqia sediminis</name>
    <dbReference type="NCBI Taxonomy" id="2986998"/>
    <lineage>
        <taxon>Bacteria</taxon>
        <taxon>Pseudomonadati</taxon>
        <taxon>Bacteroidota</taxon>
        <taxon>Bacteroidia</taxon>
        <taxon>Marinilabiliales</taxon>
        <taxon>Prolixibacteraceae</taxon>
        <taxon>Gaoshiqia</taxon>
    </lineage>
</organism>
<gene>
    <name evidence="14" type="ORF">N2K84_03415</name>
</gene>
<evidence type="ECO:0000256" key="6">
    <source>
        <dbReference type="ARBA" id="ARBA00023077"/>
    </source>
</evidence>
<dbReference type="RefSeq" id="WP_282590374.1">
    <property type="nucleotide sequence ID" value="NZ_JAPAAF010000003.1"/>
</dbReference>
<evidence type="ECO:0000256" key="3">
    <source>
        <dbReference type="ARBA" id="ARBA00022452"/>
    </source>
</evidence>
<keyword evidence="8 14" id="KW-0675">Receptor</keyword>
<keyword evidence="4 10" id="KW-0812">Transmembrane</keyword>
<protein>
    <submittedName>
        <fullName evidence="14">TonB-dependent receptor</fullName>
    </submittedName>
</protein>